<dbReference type="STRING" id="240015.ACP_0328"/>
<keyword evidence="7" id="KW-1185">Reference proteome</keyword>
<dbReference type="PANTHER" id="PTHR32154">
    <property type="entry name" value="PYRUVATE-FLAVODOXIN OXIDOREDUCTASE-RELATED"/>
    <property type="match status" value="1"/>
</dbReference>
<dbReference type="EMBL" id="CP001472">
    <property type="protein sequence ID" value="ACO33560.1"/>
    <property type="molecule type" value="Genomic_DNA"/>
</dbReference>
<evidence type="ECO:0000259" key="5">
    <source>
        <dbReference type="Pfam" id="PF01855"/>
    </source>
</evidence>
<dbReference type="CDD" id="cd07034">
    <property type="entry name" value="TPP_PYR_PFOR_IOR-alpha_like"/>
    <property type="match status" value="1"/>
</dbReference>
<feature type="domain" description="Pyruvate/ketoisovalerate oxidoreductase catalytic" evidence="4">
    <location>
        <begin position="39"/>
        <end position="203"/>
    </location>
</feature>
<dbReference type="InParanoid" id="C1F9V2"/>
<dbReference type="Gene3D" id="3.40.920.10">
    <property type="entry name" value="Pyruvate-ferredoxin oxidoreductase, PFOR, domain III"/>
    <property type="match status" value="1"/>
</dbReference>
<dbReference type="eggNOG" id="COG0674">
    <property type="taxonomic scope" value="Bacteria"/>
</dbReference>
<dbReference type="SUPFAM" id="SSF52518">
    <property type="entry name" value="Thiamin diphosphate-binding fold (THDP-binding)"/>
    <property type="match status" value="1"/>
</dbReference>
<dbReference type="Gene3D" id="3.40.50.920">
    <property type="match status" value="1"/>
</dbReference>
<dbReference type="Proteomes" id="UP000002207">
    <property type="component" value="Chromosome"/>
</dbReference>
<dbReference type="RefSeq" id="WP_012680729.1">
    <property type="nucleotide sequence ID" value="NC_012483.1"/>
</dbReference>
<dbReference type="InterPro" id="IPR002869">
    <property type="entry name" value="Pyrv_flavodox_OxRed_cen"/>
</dbReference>
<evidence type="ECO:0000259" key="4">
    <source>
        <dbReference type="Pfam" id="PF01558"/>
    </source>
</evidence>
<evidence type="ECO:0000256" key="3">
    <source>
        <dbReference type="SAM" id="MobiDB-lite"/>
    </source>
</evidence>
<dbReference type="InterPro" id="IPR022367">
    <property type="entry name" value="2-oxoacid/accept_OxRdtase_asu"/>
</dbReference>
<feature type="coiled-coil region" evidence="2">
    <location>
        <begin position="473"/>
        <end position="500"/>
    </location>
</feature>
<proteinExistence type="predicted"/>
<dbReference type="Pfam" id="PF01855">
    <property type="entry name" value="POR_N"/>
    <property type="match status" value="1"/>
</dbReference>
<dbReference type="Gene3D" id="3.40.50.970">
    <property type="match status" value="1"/>
</dbReference>
<gene>
    <name evidence="6" type="ordered locus">ACP_0328</name>
</gene>
<dbReference type="GO" id="GO:0016903">
    <property type="term" value="F:oxidoreductase activity, acting on the aldehyde or oxo group of donors"/>
    <property type="evidence" value="ECO:0007669"/>
    <property type="project" value="InterPro"/>
</dbReference>
<accession>C1F9V2</accession>
<evidence type="ECO:0000313" key="6">
    <source>
        <dbReference type="EMBL" id="ACO33560.1"/>
    </source>
</evidence>
<dbReference type="PANTHER" id="PTHR32154:SF29">
    <property type="entry name" value="BLR6743 PROTEIN"/>
    <property type="match status" value="1"/>
</dbReference>
<dbReference type="InterPro" id="IPR019752">
    <property type="entry name" value="Pyrv/ketoisovalerate_OxRed_cat"/>
</dbReference>
<sequence length="618" mass="67544">MATTNAGAPSAQGAPTHSEGLSAKPVVNDFSIQVATVNGSGSQSANNVLLRSIFAMGIPVSGKNLFPSNIAGLPTWYTIRASKQGYIARKKEIDVLIAMNAETAQEDIMGLHPGAVAIYDESLNLQQYRDDVICYPVPFDKITAAVCPEAKLRKLVKNMVYVGVAAKLFSIDIKAVETSLRRQFAKKQKAADLNWAAVQAGYEFATNSLVKADRFQLERMHANEGKIIIDGNAACALGAIFAGVTVVTWYPITPSSSVVEQLIDFLKKYRIEQDGKASFAVVQAEDELAAIGMVLGAGWAGARSMTATSGPGISLMAEFAGLGYFAELPGVIFDIQRVGPSTGLPTRTAQGDILSTAVLSHGDSKHVLLLPGSVAECFEFGMAAFDLTERLQTPIFVLSDLDLGMNNWMSDPFQYPEKPLDRGKVLTAEDLNRLGEFHRYKDVDGDAIPYRTLPGTDHPKAAYFTRGSGHNESAKYTERADDYQNLMERLARKFETARTLVPHPVVVQNGKSKVGIIAYGTSDFAVLESRDQLKKEHGVETDYLRLRAYPFTKEIHEFVASHDRVYIVEQNRDAQMLSLLKLDLPASDAVKLRSIRHFNGLPIDARSVTDEFILQEGI</sequence>
<organism evidence="6 7">
    <name type="scientific">Acidobacterium capsulatum (strain ATCC 51196 / DSM 11244 / BCRC 80197 / JCM 7670 / NBRC 15755 / NCIMB 13165 / 161)</name>
    <dbReference type="NCBI Taxonomy" id="240015"/>
    <lineage>
        <taxon>Bacteria</taxon>
        <taxon>Pseudomonadati</taxon>
        <taxon>Acidobacteriota</taxon>
        <taxon>Terriglobia</taxon>
        <taxon>Terriglobales</taxon>
        <taxon>Acidobacteriaceae</taxon>
        <taxon>Acidobacterium</taxon>
    </lineage>
</organism>
<dbReference type="InterPro" id="IPR029061">
    <property type="entry name" value="THDP-binding"/>
</dbReference>
<reference evidence="6 7" key="1">
    <citation type="journal article" date="2009" name="Appl. Environ. Microbiol.">
        <title>Three genomes from the phylum Acidobacteria provide insight into the lifestyles of these microorganisms in soils.</title>
        <authorList>
            <person name="Ward N.L."/>
            <person name="Challacombe J.F."/>
            <person name="Janssen P.H."/>
            <person name="Henrissat B."/>
            <person name="Coutinho P.M."/>
            <person name="Wu M."/>
            <person name="Xie G."/>
            <person name="Haft D.H."/>
            <person name="Sait M."/>
            <person name="Badger J."/>
            <person name="Barabote R.D."/>
            <person name="Bradley B."/>
            <person name="Brettin T.S."/>
            <person name="Brinkac L.M."/>
            <person name="Bruce D."/>
            <person name="Creasy T."/>
            <person name="Daugherty S.C."/>
            <person name="Davidsen T.M."/>
            <person name="DeBoy R.T."/>
            <person name="Detter J.C."/>
            <person name="Dodson R.J."/>
            <person name="Durkin A.S."/>
            <person name="Ganapathy A."/>
            <person name="Gwinn-Giglio M."/>
            <person name="Han C.S."/>
            <person name="Khouri H."/>
            <person name="Kiss H."/>
            <person name="Kothari S.P."/>
            <person name="Madupu R."/>
            <person name="Nelson K.E."/>
            <person name="Nelson W.C."/>
            <person name="Paulsen I."/>
            <person name="Penn K."/>
            <person name="Ren Q."/>
            <person name="Rosovitz M.J."/>
            <person name="Selengut J.D."/>
            <person name="Shrivastava S."/>
            <person name="Sullivan S.A."/>
            <person name="Tapia R."/>
            <person name="Thompson L.S."/>
            <person name="Watkins K.L."/>
            <person name="Yang Q."/>
            <person name="Yu C."/>
            <person name="Zafar N."/>
            <person name="Zhou L."/>
            <person name="Kuske C.R."/>
        </authorList>
    </citation>
    <scope>NUCLEOTIDE SEQUENCE [LARGE SCALE GENOMIC DNA]</scope>
    <source>
        <strain evidence="7">ATCC 51196 / DSM 11244 / BCRC 80197 / JCM 7670 / NBRC 15755 / NCIMB 13165 / 161</strain>
    </source>
</reference>
<dbReference type="InterPro" id="IPR009014">
    <property type="entry name" value="Transketo_C/PFOR_II"/>
</dbReference>
<dbReference type="AlphaFoldDB" id="C1F9V2"/>
<dbReference type="InterPro" id="IPR002880">
    <property type="entry name" value="Pyrv_Fd/Flavodoxin_OxRdtase_N"/>
</dbReference>
<dbReference type="KEGG" id="aca:ACP_0328"/>
<dbReference type="InterPro" id="IPR050722">
    <property type="entry name" value="Pyruvate:ferred/Flavod_OxRd"/>
</dbReference>
<evidence type="ECO:0000313" key="7">
    <source>
        <dbReference type="Proteomes" id="UP000002207"/>
    </source>
</evidence>
<dbReference type="OrthoDB" id="9794954at2"/>
<name>C1F9V2_ACIC5</name>
<keyword evidence="2" id="KW-0175">Coiled coil</keyword>
<feature type="region of interest" description="Disordered" evidence="3">
    <location>
        <begin position="1"/>
        <end position="20"/>
    </location>
</feature>
<dbReference type="SUPFAM" id="SSF52922">
    <property type="entry name" value="TK C-terminal domain-like"/>
    <property type="match status" value="1"/>
</dbReference>
<evidence type="ECO:0000256" key="2">
    <source>
        <dbReference type="SAM" id="Coils"/>
    </source>
</evidence>
<dbReference type="eggNOG" id="COG1014">
    <property type="taxonomic scope" value="Bacteria"/>
</dbReference>
<feature type="domain" description="Pyruvate flavodoxin/ferredoxin oxidoreductase pyrimidine binding" evidence="5">
    <location>
        <begin position="238"/>
        <end position="400"/>
    </location>
</feature>
<dbReference type="GO" id="GO:0006979">
    <property type="term" value="P:response to oxidative stress"/>
    <property type="evidence" value="ECO:0007669"/>
    <property type="project" value="TreeGrafter"/>
</dbReference>
<dbReference type="HOGENOM" id="CLU_017038_1_0_0"/>
<dbReference type="Pfam" id="PF01558">
    <property type="entry name" value="POR"/>
    <property type="match status" value="1"/>
</dbReference>
<keyword evidence="1" id="KW-0560">Oxidoreductase</keyword>
<dbReference type="SUPFAM" id="SSF53323">
    <property type="entry name" value="Pyruvate-ferredoxin oxidoreductase, PFOR, domain III"/>
    <property type="match status" value="1"/>
</dbReference>
<dbReference type="NCBIfam" id="TIGR03710">
    <property type="entry name" value="OAFO_sf"/>
    <property type="match status" value="1"/>
</dbReference>
<evidence type="ECO:0000256" key="1">
    <source>
        <dbReference type="ARBA" id="ARBA00023002"/>
    </source>
</evidence>
<protein>
    <submittedName>
        <fullName evidence="6">2-oxoacid:ferredoxin/flavodoxin oxidoreductase gamma subunit family protein</fullName>
    </submittedName>
</protein>
<dbReference type="FunFam" id="3.40.50.970:FF:000022">
    <property type="entry name" value="2-oxoglutarate ferredoxin oxidoreductase alpha subunit"/>
    <property type="match status" value="1"/>
</dbReference>